<gene>
    <name evidence="1" type="ORF">METZ01_LOCUS392493</name>
</gene>
<proteinExistence type="predicted"/>
<name>A0A382UZH5_9ZZZZ</name>
<dbReference type="AlphaFoldDB" id="A0A382UZH5"/>
<organism evidence="1">
    <name type="scientific">marine metagenome</name>
    <dbReference type="NCBI Taxonomy" id="408172"/>
    <lineage>
        <taxon>unclassified sequences</taxon>
        <taxon>metagenomes</taxon>
        <taxon>ecological metagenomes</taxon>
    </lineage>
</organism>
<protein>
    <submittedName>
        <fullName evidence="1">Uncharacterized protein</fullName>
    </submittedName>
</protein>
<dbReference type="EMBL" id="UINC01147997">
    <property type="protein sequence ID" value="SVD39639.1"/>
    <property type="molecule type" value="Genomic_DNA"/>
</dbReference>
<sequence>LTIIGPGCAFFSLPENAQQLKKPKHQKGMLMRSMRSLLISMRKKIRNPKIVKEIKEVEVVKEVLKEVPVEKIICKEVEVPKPYEVTRYIGIPVPKEPGELIKINGSKELNNGDFANTGEVRP</sequence>
<feature type="non-terminal residue" evidence="1">
    <location>
        <position position="1"/>
    </location>
</feature>
<accession>A0A382UZH5</accession>
<evidence type="ECO:0000313" key="1">
    <source>
        <dbReference type="EMBL" id="SVD39639.1"/>
    </source>
</evidence>
<reference evidence="1" key="1">
    <citation type="submission" date="2018-05" db="EMBL/GenBank/DDBJ databases">
        <authorList>
            <person name="Lanie J.A."/>
            <person name="Ng W.-L."/>
            <person name="Kazmierczak K.M."/>
            <person name="Andrzejewski T.M."/>
            <person name="Davidsen T.M."/>
            <person name="Wayne K.J."/>
            <person name="Tettelin H."/>
            <person name="Glass J.I."/>
            <person name="Rusch D."/>
            <person name="Podicherti R."/>
            <person name="Tsui H.-C.T."/>
            <person name="Winkler M.E."/>
        </authorList>
    </citation>
    <scope>NUCLEOTIDE SEQUENCE</scope>
</reference>